<proteinExistence type="inferred from homology"/>
<evidence type="ECO:0000256" key="15">
    <source>
        <dbReference type="ARBA" id="ARBA00023242"/>
    </source>
</evidence>
<feature type="region of interest" description="Disordered" evidence="16">
    <location>
        <begin position="595"/>
        <end position="740"/>
    </location>
</feature>
<reference evidence="19" key="1">
    <citation type="submission" date="2021-01" db="EMBL/GenBank/DDBJ databases">
        <title>A chromosome-scale assembly of European eel, Anguilla anguilla.</title>
        <authorList>
            <person name="Henkel C."/>
            <person name="Jong-Raadsen S.A."/>
            <person name="Dufour S."/>
            <person name="Weltzien F.-A."/>
            <person name="Palstra A.P."/>
            <person name="Pelster B."/>
            <person name="Spaink H.P."/>
            <person name="Van Den Thillart G.E."/>
            <person name="Jansen H."/>
            <person name="Zahm M."/>
            <person name="Klopp C."/>
            <person name="Cedric C."/>
            <person name="Louis A."/>
            <person name="Berthelot C."/>
            <person name="Parey E."/>
            <person name="Roest Crollius H."/>
            <person name="Montfort J."/>
            <person name="Robinson-Rechavi M."/>
            <person name="Bucao C."/>
            <person name="Bouchez O."/>
            <person name="Gislard M."/>
            <person name="Lluch J."/>
            <person name="Milhes M."/>
            <person name="Lampietro C."/>
            <person name="Lopez Roques C."/>
            <person name="Donnadieu C."/>
            <person name="Braasch I."/>
            <person name="Desvignes T."/>
            <person name="Postlethwait J."/>
            <person name="Bobe J."/>
            <person name="Guiguen Y."/>
            <person name="Dirks R."/>
        </authorList>
    </citation>
    <scope>NUCLEOTIDE SEQUENCE</scope>
    <source>
        <strain evidence="19">Tag_6206</strain>
        <tissue evidence="19">Liver</tissue>
    </source>
</reference>
<sequence length="765" mass="82791">MEDRRRLPLSLEESNRAKALTVWERILEDVSCPRYSGPPVYHLRTLHRYSVHLSDYVPEAKRGDLIADSLFDLQLQRELEVSGALNWSERGRSLHALKNAGQSNGLLDAVSVCMWGVSDSDMVLRTALYNTMAQGSPAHLRIASQEEEWSPTGQRVTNQDWIEAVELASPKARAAKAVDSPCQRVHLFVLANVIRRPIIVVGGSGEGSEAAAGSTSNPGPRGIYVPWLWEGADCHPYPVVLGSSSPWRRFAPLVTAGSAQDDEDGVALPLVWGTPRGLRELPLHFPPDGREGTRLSCLRGYLKLRTLPLGKHTAYAARLKGHNLPEPFSLVQDYFRLANHTCSQVAQEVKRGGREEQNGGLPLPACPSTTSSSSSSSSSSSPSAVFSITAGRCATEQCLYFCSKSTWPLCHSCHDNRQQHQQRLQARNCPPEGRGFNISVCGDTPPSDPNPAPSCGPSAVGDDLTPQGWPGDLVHRPRVGGAKDSDFLCREGALGAEVPHAWLRVFRDHPTRGVLHGLLLHSESNTKPLATPSTTSTFLLLLLLLFLPPPLQLSSTLRNLPRCADPACDMLGNSAFKGLCERCFLASHQGAMKSQASEAMAVSQGSDRVNRRHHRPPSKPDPLGAGRRRPSRPPSRAGEAAGPRQESPRLRPSPPGPGPVWAAGAPTSATPGAGDSATAATGVTSERPPRTGDPGRENRIGPTESRLAAEPYVASERESPDWQPGHVSQLRADGRPGRESYLTDRVPVWRPSLQFARAPSATNHI</sequence>
<dbReference type="SMART" id="SM00259">
    <property type="entry name" value="ZnF_A20"/>
    <property type="match status" value="2"/>
</dbReference>
<dbReference type="GO" id="GO:0004843">
    <property type="term" value="F:cysteine-type deubiquitinase activity"/>
    <property type="evidence" value="ECO:0007669"/>
    <property type="project" value="UniProtKB-EC"/>
</dbReference>
<dbReference type="GO" id="GO:0035523">
    <property type="term" value="P:protein K29-linked deubiquitination"/>
    <property type="evidence" value="ECO:0007669"/>
    <property type="project" value="TreeGrafter"/>
</dbReference>
<feature type="compositionally biased region" description="Polar residues" evidence="16">
    <location>
        <begin position="595"/>
        <end position="607"/>
    </location>
</feature>
<keyword evidence="6" id="KW-0963">Cytoplasm</keyword>
<dbReference type="GO" id="GO:0030177">
    <property type="term" value="P:positive regulation of Wnt signaling pathway"/>
    <property type="evidence" value="ECO:0007669"/>
    <property type="project" value="TreeGrafter"/>
</dbReference>
<evidence type="ECO:0000256" key="13">
    <source>
        <dbReference type="ARBA" id="ARBA00022807"/>
    </source>
</evidence>
<evidence type="ECO:0000256" key="12">
    <source>
        <dbReference type="ARBA" id="ARBA00022801"/>
    </source>
</evidence>
<comment type="caution">
    <text evidence="19">The sequence shown here is derived from an EMBL/GenBank/DDBJ whole genome shotgun (WGS) entry which is preliminary data.</text>
</comment>
<keyword evidence="12" id="KW-0378">Hydrolase</keyword>
<dbReference type="GO" id="GO:0007010">
    <property type="term" value="P:cytoskeleton organization"/>
    <property type="evidence" value="ECO:0007669"/>
    <property type="project" value="TreeGrafter"/>
</dbReference>
<keyword evidence="14" id="KW-0862">Zinc</keyword>
<organism evidence="19 20">
    <name type="scientific">Anguilla anguilla</name>
    <name type="common">European freshwater eel</name>
    <name type="synonym">Muraena anguilla</name>
    <dbReference type="NCBI Taxonomy" id="7936"/>
    <lineage>
        <taxon>Eukaryota</taxon>
        <taxon>Metazoa</taxon>
        <taxon>Chordata</taxon>
        <taxon>Craniata</taxon>
        <taxon>Vertebrata</taxon>
        <taxon>Euteleostomi</taxon>
        <taxon>Actinopterygii</taxon>
        <taxon>Neopterygii</taxon>
        <taxon>Teleostei</taxon>
        <taxon>Anguilliformes</taxon>
        <taxon>Anguillidae</taxon>
        <taxon>Anguilla</taxon>
    </lineage>
</organism>
<comment type="similarity">
    <text evidence="4">Belongs to the peptidase C64 family.</text>
</comment>
<evidence type="ECO:0000313" key="19">
    <source>
        <dbReference type="EMBL" id="KAG5856054.1"/>
    </source>
</evidence>
<dbReference type="InterPro" id="IPR002653">
    <property type="entry name" value="Znf_A20"/>
</dbReference>
<evidence type="ECO:0000256" key="4">
    <source>
        <dbReference type="ARBA" id="ARBA00005865"/>
    </source>
</evidence>
<evidence type="ECO:0000256" key="14">
    <source>
        <dbReference type="ARBA" id="ARBA00022833"/>
    </source>
</evidence>
<feature type="domain" description="A20-type" evidence="18">
    <location>
        <begin position="557"/>
        <end position="592"/>
    </location>
</feature>
<keyword evidence="11" id="KW-0833">Ubl conjugation pathway</keyword>
<evidence type="ECO:0000256" key="7">
    <source>
        <dbReference type="ARBA" id="ARBA00022553"/>
    </source>
</evidence>
<keyword evidence="8" id="KW-0645">Protease</keyword>
<dbReference type="GO" id="GO:1990168">
    <property type="term" value="P:protein K33-linked deubiquitination"/>
    <property type="evidence" value="ECO:0007669"/>
    <property type="project" value="TreeGrafter"/>
</dbReference>
<keyword evidence="15" id="KW-0539">Nucleus</keyword>
<feature type="domain" description="OTU" evidence="17">
    <location>
        <begin position="94"/>
        <end position="256"/>
    </location>
</feature>
<dbReference type="Proteomes" id="UP001044222">
    <property type="component" value="Unassembled WGS sequence"/>
</dbReference>
<keyword evidence="20" id="KW-1185">Reference proteome</keyword>
<dbReference type="GO" id="GO:0070530">
    <property type="term" value="F:K63-linked polyubiquitin modification-dependent protein binding"/>
    <property type="evidence" value="ECO:0007669"/>
    <property type="project" value="TreeGrafter"/>
</dbReference>
<feature type="region of interest" description="Disordered" evidence="16">
    <location>
        <begin position="348"/>
        <end position="381"/>
    </location>
</feature>
<name>A0A9D3MVJ4_ANGAN</name>
<comment type="subcellular location">
    <subcellularLocation>
        <location evidence="3">Cytoplasm</location>
    </subcellularLocation>
    <subcellularLocation>
        <location evidence="2">Nucleus</location>
    </subcellularLocation>
</comment>
<accession>A0A9D3MVJ4</accession>
<evidence type="ECO:0000256" key="8">
    <source>
        <dbReference type="ARBA" id="ARBA00022670"/>
    </source>
</evidence>
<dbReference type="EC" id="3.4.19.12" evidence="5"/>
<evidence type="ECO:0000256" key="9">
    <source>
        <dbReference type="ARBA" id="ARBA00022723"/>
    </source>
</evidence>
<dbReference type="GO" id="GO:0008270">
    <property type="term" value="F:zinc ion binding"/>
    <property type="evidence" value="ECO:0007669"/>
    <property type="project" value="UniProtKB-KW"/>
</dbReference>
<evidence type="ECO:0000259" key="17">
    <source>
        <dbReference type="PROSITE" id="PS50802"/>
    </source>
</evidence>
<keyword evidence="7" id="KW-0597">Phosphoprotein</keyword>
<dbReference type="PANTHER" id="PTHR13367">
    <property type="entry name" value="UBIQUITIN THIOESTERASE"/>
    <property type="match status" value="1"/>
</dbReference>
<feature type="region of interest" description="Disordered" evidence="16">
    <location>
        <begin position="446"/>
        <end position="476"/>
    </location>
</feature>
<dbReference type="Pfam" id="PF02338">
    <property type="entry name" value="OTU"/>
    <property type="match status" value="1"/>
</dbReference>
<gene>
    <name evidence="19" type="ORF">ANANG_G00003840</name>
</gene>
<dbReference type="GO" id="GO:0005634">
    <property type="term" value="C:nucleus"/>
    <property type="evidence" value="ECO:0007669"/>
    <property type="project" value="UniProtKB-SubCell"/>
</dbReference>
<dbReference type="InterPro" id="IPR003323">
    <property type="entry name" value="OTU_dom"/>
</dbReference>
<dbReference type="GO" id="GO:0003677">
    <property type="term" value="F:DNA binding"/>
    <property type="evidence" value="ECO:0007669"/>
    <property type="project" value="InterPro"/>
</dbReference>
<evidence type="ECO:0000259" key="18">
    <source>
        <dbReference type="PROSITE" id="PS51036"/>
    </source>
</evidence>
<comment type="catalytic activity">
    <reaction evidence="1">
        <text>Thiol-dependent hydrolysis of ester, thioester, amide, peptide and isopeptide bonds formed by the C-terminal Gly of ubiquitin (a 76-residue protein attached to proteins as an intracellular targeting signal).</text>
        <dbReference type="EC" id="3.4.19.12"/>
    </reaction>
</comment>
<evidence type="ECO:0000256" key="3">
    <source>
        <dbReference type="ARBA" id="ARBA00004496"/>
    </source>
</evidence>
<evidence type="ECO:0000313" key="20">
    <source>
        <dbReference type="Proteomes" id="UP001044222"/>
    </source>
</evidence>
<evidence type="ECO:0000256" key="16">
    <source>
        <dbReference type="SAM" id="MobiDB-lite"/>
    </source>
</evidence>
<feature type="compositionally biased region" description="Low complexity" evidence="16">
    <location>
        <begin position="659"/>
        <end position="674"/>
    </location>
</feature>
<dbReference type="InterPro" id="IPR051346">
    <property type="entry name" value="OTU_Deubiquitinase"/>
</dbReference>
<evidence type="ECO:0000256" key="5">
    <source>
        <dbReference type="ARBA" id="ARBA00012759"/>
    </source>
</evidence>
<dbReference type="GO" id="GO:0005737">
    <property type="term" value="C:cytoplasm"/>
    <property type="evidence" value="ECO:0007669"/>
    <property type="project" value="UniProtKB-SubCell"/>
</dbReference>
<dbReference type="Pfam" id="PF01754">
    <property type="entry name" value="zf-A20"/>
    <property type="match status" value="1"/>
</dbReference>
<dbReference type="PROSITE" id="PS51036">
    <property type="entry name" value="ZF_A20"/>
    <property type="match status" value="1"/>
</dbReference>
<dbReference type="GO" id="GO:0071947">
    <property type="term" value="P:protein deubiquitination involved in ubiquitin-dependent protein catabolic process"/>
    <property type="evidence" value="ECO:0007669"/>
    <property type="project" value="TreeGrafter"/>
</dbReference>
<keyword evidence="13" id="KW-0788">Thiol protease</keyword>
<feature type="compositionally biased region" description="Low complexity" evidence="16">
    <location>
        <begin position="367"/>
        <end position="381"/>
    </location>
</feature>
<dbReference type="EMBL" id="JAFIRN010000001">
    <property type="protein sequence ID" value="KAG5856054.1"/>
    <property type="molecule type" value="Genomic_DNA"/>
</dbReference>
<feature type="compositionally biased region" description="Basic and acidic residues" evidence="16">
    <location>
        <begin position="348"/>
        <end position="357"/>
    </location>
</feature>
<evidence type="ECO:0000256" key="10">
    <source>
        <dbReference type="ARBA" id="ARBA00022771"/>
    </source>
</evidence>
<feature type="compositionally biased region" description="Basic and acidic residues" evidence="16">
    <location>
        <begin position="687"/>
        <end position="699"/>
    </location>
</feature>
<evidence type="ECO:0000256" key="11">
    <source>
        <dbReference type="ARBA" id="ARBA00022786"/>
    </source>
</evidence>
<dbReference type="PANTHER" id="PTHR13367:SF3">
    <property type="entry name" value="TUMOR NECROSIS FACTOR ALPHA-INDUCED PROTEIN 3"/>
    <property type="match status" value="1"/>
</dbReference>
<dbReference type="Gene3D" id="4.10.240.30">
    <property type="match status" value="1"/>
</dbReference>
<evidence type="ECO:0000256" key="2">
    <source>
        <dbReference type="ARBA" id="ARBA00004123"/>
    </source>
</evidence>
<dbReference type="GO" id="GO:0016477">
    <property type="term" value="P:cell migration"/>
    <property type="evidence" value="ECO:0007669"/>
    <property type="project" value="TreeGrafter"/>
</dbReference>
<evidence type="ECO:0000256" key="6">
    <source>
        <dbReference type="ARBA" id="ARBA00022490"/>
    </source>
</evidence>
<keyword evidence="9" id="KW-0479">Metal-binding</keyword>
<keyword evidence="10" id="KW-0863">Zinc-finger</keyword>
<dbReference type="PROSITE" id="PS50802">
    <property type="entry name" value="OTU"/>
    <property type="match status" value="1"/>
</dbReference>
<dbReference type="AlphaFoldDB" id="A0A9D3MVJ4"/>
<protein>
    <recommendedName>
        <fullName evidence="5">ubiquitinyl hydrolase 1</fullName>
        <ecNumber evidence="5">3.4.19.12</ecNumber>
    </recommendedName>
</protein>
<evidence type="ECO:0000256" key="1">
    <source>
        <dbReference type="ARBA" id="ARBA00000707"/>
    </source>
</evidence>